<dbReference type="Pfam" id="PF04129">
    <property type="entry name" value="Vps52_CC"/>
    <property type="match status" value="1"/>
</dbReference>
<dbReference type="STRING" id="857967.G0R2W1"/>
<dbReference type="eggNOG" id="KOG1961">
    <property type="taxonomic scope" value="Eukaryota"/>
</dbReference>
<dbReference type="GO" id="GO:0000938">
    <property type="term" value="C:GARP complex"/>
    <property type="evidence" value="ECO:0007669"/>
    <property type="project" value="TreeGrafter"/>
</dbReference>
<feature type="domain" description="Vps52 C-terminal" evidence="7">
    <location>
        <begin position="204"/>
        <end position="511"/>
    </location>
</feature>
<dbReference type="Proteomes" id="UP000008983">
    <property type="component" value="Unassembled WGS sequence"/>
</dbReference>
<dbReference type="GO" id="GO:0042147">
    <property type="term" value="P:retrograde transport, endosome to Golgi"/>
    <property type="evidence" value="ECO:0007669"/>
    <property type="project" value="TreeGrafter"/>
</dbReference>
<evidence type="ECO:0000256" key="1">
    <source>
        <dbReference type="ARBA" id="ARBA00004601"/>
    </source>
</evidence>
<dbReference type="OrthoDB" id="19482at2759"/>
<feature type="domain" description="Vps52 coiled-coil" evidence="6">
    <location>
        <begin position="15"/>
        <end position="187"/>
    </location>
</feature>
<protein>
    <submittedName>
        <fullName evidence="8">Vps52 sac2 family protein, putative</fullName>
        <ecNumber evidence="8">6.1.1.20</ecNumber>
    </submittedName>
</protein>
<evidence type="ECO:0000313" key="9">
    <source>
        <dbReference type="Proteomes" id="UP000008983"/>
    </source>
</evidence>
<keyword evidence="3" id="KW-0813">Transport</keyword>
<proteinExistence type="inferred from homology"/>
<evidence type="ECO:0000256" key="2">
    <source>
        <dbReference type="ARBA" id="ARBA00008180"/>
    </source>
</evidence>
<dbReference type="InterPro" id="IPR007258">
    <property type="entry name" value="Vps52"/>
</dbReference>
<dbReference type="InParanoid" id="G0R2W1"/>
<dbReference type="GO" id="GO:0006896">
    <property type="term" value="P:Golgi to vacuole transport"/>
    <property type="evidence" value="ECO:0007669"/>
    <property type="project" value="TreeGrafter"/>
</dbReference>
<evidence type="ECO:0000256" key="4">
    <source>
        <dbReference type="ARBA" id="ARBA00022927"/>
    </source>
</evidence>
<comment type="subcellular location">
    <subcellularLocation>
        <location evidence="1">Golgi apparatus</location>
        <location evidence="1">trans-Golgi network</location>
    </subcellularLocation>
</comment>
<gene>
    <name evidence="8" type="ORF">IMG5_181620</name>
</gene>
<keyword evidence="4" id="KW-0653">Protein transport</keyword>
<dbReference type="Pfam" id="PF20655">
    <property type="entry name" value="Vps52_C"/>
    <property type="match status" value="1"/>
</dbReference>
<keyword evidence="9" id="KW-1185">Reference proteome</keyword>
<evidence type="ECO:0000259" key="7">
    <source>
        <dbReference type="Pfam" id="PF20655"/>
    </source>
</evidence>
<keyword evidence="5" id="KW-0333">Golgi apparatus</keyword>
<comment type="similarity">
    <text evidence="2">Belongs to the VPS52 family.</text>
</comment>
<dbReference type="InterPro" id="IPR048361">
    <property type="entry name" value="Vps52_C"/>
</dbReference>
<sequence>VVDELETLEKGAAYDYLKVEKEMNQLDFEIEKTDNILGELEGVLLNFRDHLNEIKSQMTVLQERSLKMNTSLTNRKNLQKLLNNFMDQVVLDPKLIDAINSQPIDKNYVWHIKNLCQKLEYLQNTQLPDSTAIKELEPELNKLKNKACGRIRDFLLEKITNLKKPMTNVGSQQINVLLDYRVFTDFLKIHYQEIYTELCIYYTETMSKLYLLLSKKNIQEAQKCMADLYSKNDTLVSDNVSNIRNQLVTKRLNISQGKNKSIFDIMGRDAILNTEKMQEDCYFYLTSQKNNEKFTIEQIFRSMCKLIINTVISETSFVNQFFNLETEQHIKIFKTIFSATFNYMFDFLRNTLSNTFDCVGVILIILINEYYQKECANLQNDILEYFFNNISMMAWPRFLKIYEGHLKSIEEKNIKVYKSVEKQLGFKIIAQRYVDLQLSFYCLYTYFGENQMLSNRIEQLRNEYVKLIKKSGEEIGKGLERNTYMLIVLDFIQTKFNECKIQKNLKEFQDDLTKLEKETNLYISEFINIFLKDLFGDLIDFVKQNAKEETEAQMKSMGEVFYEQQINNQNNKIINPQDNAKLIQNICTDFNFYWNKRIDIFKAECEKLFQGNIILKKILKKFLNIFITYYGTYFQYAKNNFPNQANSLIKTHEIMREIQKAYNI</sequence>
<dbReference type="GeneID" id="14904250"/>
<dbReference type="OMA" id="IHVVMVE"/>
<feature type="non-terminal residue" evidence="8">
    <location>
        <position position="1"/>
    </location>
</feature>
<evidence type="ECO:0000256" key="3">
    <source>
        <dbReference type="ARBA" id="ARBA00022448"/>
    </source>
</evidence>
<dbReference type="InterPro" id="IPR048319">
    <property type="entry name" value="Vps52_CC"/>
</dbReference>
<dbReference type="PANTHER" id="PTHR14190:SF7">
    <property type="entry name" value="VACUOLAR PROTEIN SORTING-ASSOCIATED PROTEIN 52 HOMOLOG"/>
    <property type="match status" value="1"/>
</dbReference>
<dbReference type="RefSeq" id="XP_004027578.1">
    <property type="nucleotide sequence ID" value="XM_004027529.1"/>
</dbReference>
<dbReference type="AlphaFoldDB" id="G0R2W1"/>
<dbReference type="EC" id="6.1.1.20" evidence="8"/>
<dbReference type="GO" id="GO:0032456">
    <property type="term" value="P:endocytic recycling"/>
    <property type="evidence" value="ECO:0007669"/>
    <property type="project" value="TreeGrafter"/>
</dbReference>
<dbReference type="GO" id="GO:0019905">
    <property type="term" value="F:syntaxin binding"/>
    <property type="evidence" value="ECO:0007669"/>
    <property type="project" value="TreeGrafter"/>
</dbReference>
<dbReference type="PANTHER" id="PTHR14190">
    <property type="entry name" value="SUPPRESSOR OF ACTIN MUTATIONS 2/VACUOLAR PROTEIN SORTING 52"/>
    <property type="match status" value="1"/>
</dbReference>
<dbReference type="GO" id="GO:0015031">
    <property type="term" value="P:protein transport"/>
    <property type="evidence" value="ECO:0007669"/>
    <property type="project" value="UniProtKB-KW"/>
</dbReference>
<keyword evidence="8" id="KW-0436">Ligase</keyword>
<dbReference type="GO" id="GO:0004826">
    <property type="term" value="F:phenylalanine-tRNA ligase activity"/>
    <property type="evidence" value="ECO:0007669"/>
    <property type="project" value="UniProtKB-EC"/>
</dbReference>
<evidence type="ECO:0000256" key="5">
    <source>
        <dbReference type="ARBA" id="ARBA00023034"/>
    </source>
</evidence>
<evidence type="ECO:0000259" key="6">
    <source>
        <dbReference type="Pfam" id="PF04129"/>
    </source>
</evidence>
<evidence type="ECO:0000313" key="8">
    <source>
        <dbReference type="EMBL" id="EGR28233.1"/>
    </source>
</evidence>
<dbReference type="EMBL" id="GL984282">
    <property type="protein sequence ID" value="EGR28233.1"/>
    <property type="molecule type" value="Genomic_DNA"/>
</dbReference>
<accession>G0R2W1</accession>
<dbReference type="GO" id="GO:0005829">
    <property type="term" value="C:cytosol"/>
    <property type="evidence" value="ECO:0007669"/>
    <property type="project" value="GOC"/>
</dbReference>
<organism evidence="8 9">
    <name type="scientific">Ichthyophthirius multifiliis</name>
    <name type="common">White spot disease agent</name>
    <name type="synonym">Ich</name>
    <dbReference type="NCBI Taxonomy" id="5932"/>
    <lineage>
        <taxon>Eukaryota</taxon>
        <taxon>Sar</taxon>
        <taxon>Alveolata</taxon>
        <taxon>Ciliophora</taxon>
        <taxon>Intramacronucleata</taxon>
        <taxon>Oligohymenophorea</taxon>
        <taxon>Hymenostomatida</taxon>
        <taxon>Ophryoglenina</taxon>
        <taxon>Ichthyophthirius</taxon>
    </lineage>
</organism>
<reference evidence="8 9" key="1">
    <citation type="submission" date="2011-07" db="EMBL/GenBank/DDBJ databases">
        <authorList>
            <person name="Coyne R."/>
            <person name="Brami D."/>
            <person name="Johnson J."/>
            <person name="Hostetler J."/>
            <person name="Hannick L."/>
            <person name="Clark T."/>
            <person name="Cassidy-Hanley D."/>
            <person name="Inman J."/>
        </authorList>
    </citation>
    <scope>NUCLEOTIDE SEQUENCE [LARGE SCALE GENOMIC DNA]</scope>
    <source>
        <strain evidence="8 9">G5</strain>
    </source>
</reference>
<name>G0R2W1_ICHMU</name>